<gene>
    <name evidence="3" type="ORF">ABOD76_16715</name>
</gene>
<dbReference type="InterPro" id="IPR029058">
    <property type="entry name" value="AB_hydrolase_fold"/>
</dbReference>
<dbReference type="InterPro" id="IPR050300">
    <property type="entry name" value="GDXG_lipolytic_enzyme"/>
</dbReference>
<dbReference type="KEGG" id="dsc:ABOD76_16715"/>
<feature type="domain" description="BD-FAE-like" evidence="2">
    <location>
        <begin position="53"/>
        <end position="148"/>
    </location>
</feature>
<dbReference type="GO" id="GO:0016787">
    <property type="term" value="F:hydrolase activity"/>
    <property type="evidence" value="ECO:0007669"/>
    <property type="project" value="UniProtKB-KW"/>
</dbReference>
<evidence type="ECO:0000313" key="3">
    <source>
        <dbReference type="EMBL" id="XBV85067.1"/>
    </source>
</evidence>
<accession>A0AAU7U9K2</accession>
<dbReference type="AlphaFoldDB" id="A0AAU7U9K2"/>
<reference evidence="3" key="1">
    <citation type="submission" date="2024-06" db="EMBL/GenBank/DDBJ databases">
        <title>Draft Genome Sequence of Deinococcus sonorensis Type Strain KR-87, a Biofilm Producing Representative of the Genus Deinococcus.</title>
        <authorList>
            <person name="Boren L.S."/>
            <person name="Grosso R.A."/>
            <person name="Hugenberg-Cox A.N."/>
            <person name="Hill J.T.E."/>
            <person name="Albert C.M."/>
            <person name="Tuohy J.M."/>
        </authorList>
    </citation>
    <scope>NUCLEOTIDE SEQUENCE</scope>
    <source>
        <strain evidence="3">KR-87</strain>
    </source>
</reference>
<dbReference type="Pfam" id="PF20434">
    <property type="entry name" value="BD-FAE"/>
    <property type="match status" value="1"/>
</dbReference>
<dbReference type="PANTHER" id="PTHR48081">
    <property type="entry name" value="AB HYDROLASE SUPERFAMILY PROTEIN C4A8.06C"/>
    <property type="match status" value="1"/>
</dbReference>
<evidence type="ECO:0000256" key="1">
    <source>
        <dbReference type="ARBA" id="ARBA00022801"/>
    </source>
</evidence>
<dbReference type="Gene3D" id="3.40.50.1820">
    <property type="entry name" value="alpha/beta hydrolase"/>
    <property type="match status" value="1"/>
</dbReference>
<dbReference type="InterPro" id="IPR049492">
    <property type="entry name" value="BD-FAE-like_dom"/>
</dbReference>
<proteinExistence type="predicted"/>
<organism evidence="3">
    <name type="scientific">Deinococcus sonorensis KR-87</name>
    <dbReference type="NCBI Taxonomy" id="694439"/>
    <lineage>
        <taxon>Bacteria</taxon>
        <taxon>Thermotogati</taxon>
        <taxon>Deinococcota</taxon>
        <taxon>Deinococci</taxon>
        <taxon>Deinococcales</taxon>
        <taxon>Deinococcaceae</taxon>
        <taxon>Deinococcus</taxon>
    </lineage>
</organism>
<dbReference type="SUPFAM" id="SSF53474">
    <property type="entry name" value="alpha/beta-Hydrolases"/>
    <property type="match status" value="1"/>
</dbReference>
<protein>
    <submittedName>
        <fullName evidence="3">Alpha/beta hydrolase</fullName>
    </submittedName>
</protein>
<dbReference type="EMBL" id="CP158299">
    <property type="protein sequence ID" value="XBV85067.1"/>
    <property type="molecule type" value="Genomic_DNA"/>
</dbReference>
<keyword evidence="1 3" id="KW-0378">Hydrolase</keyword>
<dbReference type="PROSITE" id="PS51257">
    <property type="entry name" value="PROKAR_LIPOPROTEIN"/>
    <property type="match status" value="1"/>
</dbReference>
<dbReference type="PANTHER" id="PTHR48081:SF9">
    <property type="entry name" value="CARBOXYLESTERASE"/>
    <property type="match status" value="1"/>
</dbReference>
<sequence length="290" mass="30940">MRKRTLLLPLLALVGLGSLVACSPVGTLNAVVSTSGLTVTRDLHYGPDARNVLDLYAPQKASGLPVVLFIHGGSWTSGDKNEYKFVGDSLARGGYLVAVMSYRLAPEHPYPDYIQDAAQALRWLRDHARDYGGDPDDLFVSGHSAGAFNAVEVVDNARWLAEAGVPVSAVRGVVGVAGPYSYDYRTLPSRNAFPAGSDPANTMPSGHVRPDAPPHLLLVAGNDQTVEPANATRMEAALKAAGVPVTLTVIPRLNHYTIIGALARPLTFLGPTRSLMLNFLKQHQTPVKTS</sequence>
<dbReference type="RefSeq" id="WP_350243104.1">
    <property type="nucleotide sequence ID" value="NZ_CP158299.1"/>
</dbReference>
<evidence type="ECO:0000259" key="2">
    <source>
        <dbReference type="Pfam" id="PF20434"/>
    </source>
</evidence>
<name>A0AAU7U9K2_9DEIO</name>